<dbReference type="VEuPathDB" id="TriTrypDB:TRSC58_07151"/>
<feature type="compositionally biased region" description="Basic and acidic residues" evidence="1">
    <location>
        <begin position="114"/>
        <end position="124"/>
    </location>
</feature>
<feature type="region of interest" description="Disordered" evidence="1">
    <location>
        <begin position="104"/>
        <end position="242"/>
    </location>
</feature>
<dbReference type="OrthoDB" id="71500at2759"/>
<dbReference type="PANTHER" id="PTHR31434:SF2">
    <property type="entry name" value="S PHASE CYCLIN A-ASSOCIATED PROTEIN IN THE ENDOPLASMIC RETICULUM"/>
    <property type="match status" value="1"/>
</dbReference>
<gene>
    <name evidence="2" type="ORF">TRSC58_07151</name>
</gene>
<dbReference type="AlphaFoldDB" id="A0A061IRU0"/>
<reference evidence="2 3" key="1">
    <citation type="submission" date="2013-07" db="EMBL/GenBank/DDBJ databases">
        <authorList>
            <person name="Stoco P.H."/>
            <person name="Wagner G."/>
            <person name="Gerber A."/>
            <person name="Zaha A."/>
            <person name="Thompson C."/>
            <person name="Bartholomeu D.C."/>
            <person name="Luckemeyer D.D."/>
            <person name="Bahia D."/>
            <person name="Loreto E."/>
            <person name="Prestes E.B."/>
            <person name="Lima F.M."/>
            <person name="Rodrigues-Luiz G."/>
            <person name="Vallejo G.A."/>
            <person name="Filho J.F."/>
            <person name="Monteiro K.M."/>
            <person name="Tyler K.M."/>
            <person name="de Almeida L.G."/>
            <person name="Ortiz M.F."/>
            <person name="Siervo M.A."/>
            <person name="de Moraes M.H."/>
            <person name="Cunha O.L."/>
            <person name="Mendonca-Neto R."/>
            <person name="Silva R."/>
            <person name="Teixeira S.M."/>
            <person name="Murta S.M."/>
            <person name="Sincero T.C."/>
            <person name="Mendes T.A."/>
            <person name="Urmenyi T.P."/>
            <person name="Silva V.G."/>
            <person name="da Rocha W.D."/>
            <person name="Andersson B."/>
            <person name="Romanha A.J."/>
            <person name="Steindel M."/>
            <person name="de Vasconcelos A.T."/>
            <person name="Grisard E.C."/>
        </authorList>
    </citation>
    <scope>NUCLEOTIDE SEQUENCE [LARGE SCALE GENOMIC DNA]</scope>
    <source>
        <strain evidence="2 3">SC58</strain>
    </source>
</reference>
<dbReference type="EMBL" id="AUPL01007151">
    <property type="protein sequence ID" value="ESL05218.1"/>
    <property type="molecule type" value="Genomic_DNA"/>
</dbReference>
<feature type="region of interest" description="Disordered" evidence="1">
    <location>
        <begin position="387"/>
        <end position="406"/>
    </location>
</feature>
<keyword evidence="3" id="KW-1185">Reference proteome</keyword>
<organism evidence="2 3">
    <name type="scientific">Trypanosoma rangeli SC58</name>
    <dbReference type="NCBI Taxonomy" id="429131"/>
    <lineage>
        <taxon>Eukaryota</taxon>
        <taxon>Discoba</taxon>
        <taxon>Euglenozoa</taxon>
        <taxon>Kinetoplastea</taxon>
        <taxon>Metakinetoplastina</taxon>
        <taxon>Trypanosomatida</taxon>
        <taxon>Trypanosomatidae</taxon>
        <taxon>Trypanosoma</taxon>
        <taxon>Herpetosoma</taxon>
    </lineage>
</organism>
<evidence type="ECO:0000313" key="2">
    <source>
        <dbReference type="EMBL" id="ESL05218.1"/>
    </source>
</evidence>
<feature type="compositionally biased region" description="Basic and acidic residues" evidence="1">
    <location>
        <begin position="168"/>
        <end position="189"/>
    </location>
</feature>
<sequence length="1043" mass="118951">MEAKAACERSTERSFETQCVTDDIGCVHQPQHANTKDGSLLTAFHLLGKLKAAINDVVFALENTTSALSVDDCISVTEEGLRALKTIKVDRRIECRRQLNLSSTRLGGVSPTGREVDDGDHAESEAAPLSCMQQLCSPKSKKVSPKRMESELPRRDEVEAARQASALRSEERQRKAEERRLEKLQEKKSKLVAAGERSVQARQRRTQAEERLRNDTLERQEHGARRVEEAREQTKERARRGNSRVEEVRLNYELRHQTKALLLDRKMSEVEHNQEQKREELQRIAQERNEAMQAVAERRRNLSQERIERRQQREQQRRENFRRLEEQKKIEKDLKEQRAEEWEKRAQQRQKDACAEAEARSRKAEERIQQSVQLREEKREMLRQKLAKQEQKVREARQRKEREADGRPTVQELMPVIPPQEEEQLAQKLARVMTVTARQGKSYMETYQKESTTSARDLNRSKLRSIISRLGSHTAPASLVQCRQPLHDLLGMAEFADIDHEYVRYFNAYESLTRVMMDARRANDVVTFRLACAVLLRFLTYSQEGKKHVLVFILSGNLAPLLVCIRDEIKGLKRYSHSLPLTASLEILQLCFERIAVDAQTNVKLITVRDQLLADLDAACIDKYCVAVSRACTGEEDLEVVYSATRLIHSQACILSKKKGDCPTVWFRQVACAFFTLLENILTPDGCPLSKTSPLLSARRIAIVFVVFRVLNCLARWRLEILQEVLHDSPIDNADANVYVDPKVLSAKTTNVITQTELFHVLSGFFAYVEAHADLLETIASENTTGESVHGTFENALKFGVTLQQIPPFPSPQSSNSPTAGLPLASTRQSYHLRAALHECLLLIGYLCIQDKQIQGMFAWGKGKSLLSRILSALPFQYFTSACHILFPTLLAIVVDMDDNLTLAKGEMDMKPLLSLVEEEYQALPKKAKLYALQRHAELHPVTKEGQEKAVPPPRWVDLLGGDDDDFFIQKHVTPVPTPAPTAHPLSTPEKEKLYRQLKNQALTPSGYFRIERRFPLALWPCAIEQLTRVVNETNKNECGKAN</sequence>
<evidence type="ECO:0000313" key="3">
    <source>
        <dbReference type="Proteomes" id="UP000031737"/>
    </source>
</evidence>
<accession>A0A061IRU0</accession>
<name>A0A061IRU0_TRYRA</name>
<evidence type="ECO:0000256" key="1">
    <source>
        <dbReference type="SAM" id="MobiDB-lite"/>
    </source>
</evidence>
<feature type="compositionally biased region" description="Basic and acidic residues" evidence="1">
    <location>
        <begin position="146"/>
        <end position="160"/>
    </location>
</feature>
<proteinExistence type="predicted"/>
<protein>
    <submittedName>
        <fullName evidence="2">Uncharacterized protein</fullName>
    </submittedName>
</protein>
<dbReference type="Proteomes" id="UP000031737">
    <property type="component" value="Unassembled WGS sequence"/>
</dbReference>
<feature type="compositionally biased region" description="Basic and acidic residues" evidence="1">
    <location>
        <begin position="206"/>
        <end position="236"/>
    </location>
</feature>
<dbReference type="PANTHER" id="PTHR31434">
    <property type="entry name" value="S PHASE CYCLIN A-ASSOCIATED PROTEIN IN THE ENDOPLASMIC RETICULUM"/>
    <property type="match status" value="1"/>
</dbReference>
<comment type="caution">
    <text evidence="2">The sequence shown here is derived from an EMBL/GenBank/DDBJ whole genome shotgun (WGS) entry which is preliminary data.</text>
</comment>
<feature type="region of interest" description="Disordered" evidence="1">
    <location>
        <begin position="297"/>
        <end position="320"/>
    </location>
</feature>